<evidence type="ECO:0000259" key="2">
    <source>
        <dbReference type="Pfam" id="PF13505"/>
    </source>
</evidence>
<feature type="domain" description="Outer membrane protein beta-barrel" evidence="2">
    <location>
        <begin position="19"/>
        <end position="187"/>
    </location>
</feature>
<organism evidence="3 4">
    <name type="scientific">Eiseniibacteriota bacterium</name>
    <dbReference type="NCBI Taxonomy" id="2212470"/>
    <lineage>
        <taxon>Bacteria</taxon>
        <taxon>Candidatus Eiseniibacteriota</taxon>
    </lineage>
</organism>
<dbReference type="EMBL" id="VBOR01000062">
    <property type="protein sequence ID" value="TMQ48994.1"/>
    <property type="molecule type" value="Genomic_DNA"/>
</dbReference>
<dbReference type="AlphaFoldDB" id="A0A538SC90"/>
<dbReference type="SUPFAM" id="SSF56925">
    <property type="entry name" value="OMPA-like"/>
    <property type="match status" value="1"/>
</dbReference>
<dbReference type="Gene3D" id="2.40.160.20">
    <property type="match status" value="1"/>
</dbReference>
<evidence type="ECO:0000313" key="3">
    <source>
        <dbReference type="EMBL" id="TMQ48994.1"/>
    </source>
</evidence>
<accession>A0A538SC90</accession>
<comment type="caution">
    <text evidence="3">The sequence shown here is derived from an EMBL/GenBank/DDBJ whole genome shotgun (WGS) entry which is preliminary data.</text>
</comment>
<protein>
    <submittedName>
        <fullName evidence="3">Porin family protein</fullName>
    </submittedName>
</protein>
<dbReference type="Pfam" id="PF13505">
    <property type="entry name" value="OMP_b-brl"/>
    <property type="match status" value="1"/>
</dbReference>
<reference evidence="3 4" key="1">
    <citation type="journal article" date="2019" name="Nat. Microbiol.">
        <title>Mediterranean grassland soil C-N compound turnover is dependent on rainfall and depth, and is mediated by genomically divergent microorganisms.</title>
        <authorList>
            <person name="Diamond S."/>
            <person name="Andeer P.F."/>
            <person name="Li Z."/>
            <person name="Crits-Christoph A."/>
            <person name="Burstein D."/>
            <person name="Anantharaman K."/>
            <person name="Lane K.R."/>
            <person name="Thomas B.C."/>
            <person name="Pan C."/>
            <person name="Northen T.R."/>
            <person name="Banfield J.F."/>
        </authorList>
    </citation>
    <scope>NUCLEOTIDE SEQUENCE [LARGE SCALE GENOMIC DNA]</scope>
    <source>
        <strain evidence="3">WS_1</strain>
    </source>
</reference>
<evidence type="ECO:0000313" key="4">
    <source>
        <dbReference type="Proteomes" id="UP000316292"/>
    </source>
</evidence>
<sequence length="213" mass="23149">MRLCRMATTEGQMSKRMVSCAVLFICMIASQNAWAGRGVGLRSLGVDMGFVDPDNVPGTLGFGAFANMGNITPDIRLMPHIGYWSKSEELFGTKTRINDISFSTRGQYMFPVSSPKFRPYAGLGVGMHIVGVKVTDPGPPAMDVSDSRTKLGMDLGGGFVTMLSQKNDLYVDFWYTAVSDVAQLSMKVGISFDVGGNSSDHATRRAPARRTKR</sequence>
<proteinExistence type="predicted"/>
<name>A0A538SC90_UNCEI</name>
<dbReference type="InterPro" id="IPR027385">
    <property type="entry name" value="Beta-barrel_OMP"/>
</dbReference>
<keyword evidence="1" id="KW-0732">Signal</keyword>
<gene>
    <name evidence="3" type="ORF">E6K71_06050</name>
</gene>
<dbReference type="InterPro" id="IPR011250">
    <property type="entry name" value="OMP/PagP_B-barrel"/>
</dbReference>
<dbReference type="Proteomes" id="UP000316292">
    <property type="component" value="Unassembled WGS sequence"/>
</dbReference>
<evidence type="ECO:0000256" key="1">
    <source>
        <dbReference type="ARBA" id="ARBA00022729"/>
    </source>
</evidence>